<evidence type="ECO:0000256" key="5">
    <source>
        <dbReference type="PIRSR" id="PIRSR634603-1"/>
    </source>
</evidence>
<dbReference type="GO" id="GO:0009063">
    <property type="term" value="P:amino acid catabolic process"/>
    <property type="evidence" value="ECO:0007669"/>
    <property type="project" value="InterPro"/>
</dbReference>
<evidence type="ECO:0000256" key="7">
    <source>
        <dbReference type="RuleBase" id="RU366006"/>
    </source>
</evidence>
<feature type="domain" description="Mandelate racemase/muconate lactonizing enzyme C-terminal" evidence="8">
    <location>
        <begin position="142"/>
        <end position="233"/>
    </location>
</feature>
<dbReference type="NCBIfam" id="NF042940">
    <property type="entry name" value="racemase_DgcA"/>
    <property type="match status" value="1"/>
</dbReference>
<dbReference type="PANTHER" id="PTHR48080">
    <property type="entry name" value="D-GALACTONATE DEHYDRATASE-RELATED"/>
    <property type="match status" value="1"/>
</dbReference>
<dbReference type="GO" id="GO:0000287">
    <property type="term" value="F:magnesium ion binding"/>
    <property type="evidence" value="ECO:0007669"/>
    <property type="project" value="UniProtKB-ARBA"/>
</dbReference>
<organism evidence="9 10">
    <name type="scientific">Nitrospirillum amazonense</name>
    <dbReference type="NCBI Taxonomy" id="28077"/>
    <lineage>
        <taxon>Bacteria</taxon>
        <taxon>Pseudomonadati</taxon>
        <taxon>Pseudomonadota</taxon>
        <taxon>Alphaproteobacteria</taxon>
        <taxon>Rhodospirillales</taxon>
        <taxon>Azospirillaceae</taxon>
        <taxon>Nitrospirillum</taxon>
    </lineage>
</organism>
<proteinExistence type="inferred from homology"/>
<dbReference type="EMBL" id="VITN01000027">
    <property type="protein sequence ID" value="TWB11921.1"/>
    <property type="molecule type" value="Genomic_DNA"/>
</dbReference>
<keyword evidence="3 6" id="KW-0460">Magnesium</keyword>
<dbReference type="Pfam" id="PF02746">
    <property type="entry name" value="MR_MLE_N"/>
    <property type="match status" value="1"/>
</dbReference>
<feature type="active site" description="Proton acceptor; specific for (R)-substrate epimerization" evidence="5">
    <location>
        <position position="161"/>
    </location>
</feature>
<evidence type="ECO:0000256" key="2">
    <source>
        <dbReference type="ARBA" id="ARBA00022723"/>
    </source>
</evidence>
<dbReference type="Pfam" id="PF13378">
    <property type="entry name" value="MR_MLE_C"/>
    <property type="match status" value="1"/>
</dbReference>
<gene>
    <name evidence="9" type="ORF">FBZ89_12755</name>
</gene>
<dbReference type="Gene3D" id="3.30.390.10">
    <property type="entry name" value="Enolase-like, N-terminal domain"/>
    <property type="match status" value="1"/>
</dbReference>
<feature type="binding site" evidence="6">
    <location>
        <position position="235"/>
    </location>
    <ligand>
        <name>Mg(2+)</name>
        <dbReference type="ChEBI" id="CHEBI:18420"/>
    </ligand>
</feature>
<keyword evidence="2 6" id="KW-0479">Metal-binding</keyword>
<dbReference type="InterPro" id="IPR013342">
    <property type="entry name" value="Mandelate_racemase_C"/>
</dbReference>
<dbReference type="EC" id="5.1.1.-" evidence="7"/>
<evidence type="ECO:0000256" key="6">
    <source>
        <dbReference type="PIRSR" id="PIRSR634603-3"/>
    </source>
</evidence>
<sequence>MPSSLTVRAETFPIRGTFRISRGAKTEAHVVVAEVTDGGATGRGATGRGATGRGECVPYARYGETVAGVVAVLEAMAPAVAAGLTRADLQRLLPPGAARNALDCALWDLEAKRTGVPAWRLAGLASAPAPLATAFTLSVDTPAAMGAAARAAAHCPLLKLKLTGEGDLDRVAAVRENAPHARLMVDANEGWSLKQLDRYAPALAALGVELLEQPLPAGRDADLAGYQCPIPLGADESVHGLDSLGALIGRYQVANIKLDKTGGLTEALALKAACEAAGLRVMVGCMVATSLSMAPAHLLAQGAAFVDLDGPLLLARDRMPGLRYAGAIADPPTPALWG</sequence>
<reference evidence="9 10" key="1">
    <citation type="submission" date="2019-06" db="EMBL/GenBank/DDBJ databases">
        <title>Genomic Encyclopedia of Type Strains, Phase IV (KMG-V): Genome sequencing to study the core and pangenomes of soil and plant-associated prokaryotes.</title>
        <authorList>
            <person name="Whitman W."/>
        </authorList>
    </citation>
    <scope>NUCLEOTIDE SEQUENCE [LARGE SCALE GENOMIC DNA]</scope>
    <source>
        <strain evidence="9 10">BR 11880</strain>
    </source>
</reference>
<dbReference type="InterPro" id="IPR013341">
    <property type="entry name" value="Mandelate_racemase_N_dom"/>
</dbReference>
<feature type="binding site" evidence="6">
    <location>
        <position position="212"/>
    </location>
    <ligand>
        <name>Mg(2+)</name>
        <dbReference type="ChEBI" id="CHEBI:18420"/>
    </ligand>
</feature>
<dbReference type="OrthoDB" id="9782675at2"/>
<dbReference type="InterPro" id="IPR029065">
    <property type="entry name" value="Enolase_C-like"/>
</dbReference>
<dbReference type="Proteomes" id="UP000319859">
    <property type="component" value="Unassembled WGS sequence"/>
</dbReference>
<accession>A0A560ERC4</accession>
<dbReference type="SUPFAM" id="SSF51604">
    <property type="entry name" value="Enolase C-terminal domain-like"/>
    <property type="match status" value="1"/>
</dbReference>
<dbReference type="InterPro" id="IPR018110">
    <property type="entry name" value="Mandel_Rmase/mucon_lact_enz_CS"/>
</dbReference>
<dbReference type="InterPro" id="IPR034593">
    <property type="entry name" value="DgoD-like"/>
</dbReference>
<evidence type="ECO:0000313" key="10">
    <source>
        <dbReference type="Proteomes" id="UP000319859"/>
    </source>
</evidence>
<feature type="active site" description="Proton acceptor; specific for (S)-substrate epimerization" evidence="5">
    <location>
        <position position="257"/>
    </location>
</feature>
<dbReference type="InterPro" id="IPR036849">
    <property type="entry name" value="Enolase-like_C_sf"/>
</dbReference>
<dbReference type="AlphaFoldDB" id="A0A560ERC4"/>
<name>A0A560ERC4_9PROT</name>
<evidence type="ECO:0000256" key="1">
    <source>
        <dbReference type="ARBA" id="ARBA00008031"/>
    </source>
</evidence>
<comment type="cofactor">
    <cofactor evidence="6 7">
        <name>Mg(2+)</name>
        <dbReference type="ChEBI" id="CHEBI:18420"/>
    </cofactor>
    <text evidence="6 7">Binds 1 Mg(2+) ion per subunit.</text>
</comment>
<comment type="caution">
    <text evidence="9">The sequence shown here is derived from an EMBL/GenBank/DDBJ whole genome shotgun (WGS) entry which is preliminary data.</text>
</comment>
<dbReference type="SFLD" id="SFLDS00001">
    <property type="entry name" value="Enolase"/>
    <property type="match status" value="1"/>
</dbReference>
<evidence type="ECO:0000313" key="9">
    <source>
        <dbReference type="EMBL" id="TWB11921.1"/>
    </source>
</evidence>
<dbReference type="SUPFAM" id="SSF54826">
    <property type="entry name" value="Enolase N-terminal domain-like"/>
    <property type="match status" value="1"/>
</dbReference>
<dbReference type="CDD" id="cd03319">
    <property type="entry name" value="L-Ala-DL-Glu_epimerase"/>
    <property type="match status" value="1"/>
</dbReference>
<dbReference type="GO" id="GO:0016855">
    <property type="term" value="F:racemase and epimerase activity, acting on amino acids and derivatives"/>
    <property type="evidence" value="ECO:0007669"/>
    <property type="project" value="UniProtKB-UniRule"/>
</dbReference>
<dbReference type="PANTHER" id="PTHR48080:SF3">
    <property type="entry name" value="ENOLASE SUPERFAMILY MEMBER DDB_G0284701"/>
    <property type="match status" value="1"/>
</dbReference>
<dbReference type="SMART" id="SM00922">
    <property type="entry name" value="MR_MLE"/>
    <property type="match status" value="1"/>
</dbReference>
<dbReference type="InterPro" id="IPR034603">
    <property type="entry name" value="Dipeptide_epimerase"/>
</dbReference>
<dbReference type="RefSeq" id="WP_145753816.1">
    <property type="nucleotide sequence ID" value="NZ_VITN01000027.1"/>
</dbReference>
<evidence type="ECO:0000256" key="4">
    <source>
        <dbReference type="ARBA" id="ARBA00023235"/>
    </source>
</evidence>
<evidence type="ECO:0000259" key="8">
    <source>
        <dbReference type="SMART" id="SM00922"/>
    </source>
</evidence>
<keyword evidence="4 7" id="KW-0413">Isomerase</keyword>
<evidence type="ECO:0000256" key="3">
    <source>
        <dbReference type="ARBA" id="ARBA00022842"/>
    </source>
</evidence>
<dbReference type="PROSITE" id="PS00909">
    <property type="entry name" value="MR_MLE_2"/>
    <property type="match status" value="1"/>
</dbReference>
<feature type="binding site" evidence="6">
    <location>
        <position position="186"/>
    </location>
    <ligand>
        <name>Mg(2+)</name>
        <dbReference type="ChEBI" id="CHEBI:18420"/>
    </ligand>
</feature>
<dbReference type="InterPro" id="IPR029017">
    <property type="entry name" value="Enolase-like_N"/>
</dbReference>
<protein>
    <recommendedName>
        <fullName evidence="7">Dipeptide epimerase</fullName>
        <ecNumber evidence="7">5.1.1.-</ecNumber>
    </recommendedName>
</protein>
<dbReference type="SFLD" id="SFLDF00010">
    <property type="entry name" value="dipeptide_epimerase"/>
    <property type="match status" value="1"/>
</dbReference>
<dbReference type="Gene3D" id="3.20.20.120">
    <property type="entry name" value="Enolase-like C-terminal domain"/>
    <property type="match status" value="1"/>
</dbReference>
<comment type="similarity">
    <text evidence="1 7">Belongs to the mandelate racemase/muconate lactonizing enzyme family.</text>
</comment>
<dbReference type="SFLD" id="SFLDG00180">
    <property type="entry name" value="muconate_cycloisomerase"/>
    <property type="match status" value="1"/>
</dbReference>